<feature type="domain" description="RNA polymerase sigma factor 70 region 4 type 2" evidence="6">
    <location>
        <begin position="116"/>
        <end position="168"/>
    </location>
</feature>
<dbReference type="STRING" id="1477437.SAMN05444682_10113"/>
<dbReference type="RefSeq" id="WP_090622230.1">
    <property type="nucleotide sequence ID" value="NZ_FOQO01000001.1"/>
</dbReference>
<evidence type="ECO:0000256" key="1">
    <source>
        <dbReference type="ARBA" id="ARBA00010641"/>
    </source>
</evidence>
<dbReference type="Pfam" id="PF08281">
    <property type="entry name" value="Sigma70_r4_2"/>
    <property type="match status" value="1"/>
</dbReference>
<keyword evidence="8" id="KW-1185">Reference proteome</keyword>
<dbReference type="CDD" id="cd06171">
    <property type="entry name" value="Sigma70_r4"/>
    <property type="match status" value="1"/>
</dbReference>
<dbReference type="Gene3D" id="1.10.1740.10">
    <property type="match status" value="1"/>
</dbReference>
<keyword evidence="4" id="KW-0804">Transcription</keyword>
<comment type="similarity">
    <text evidence="1">Belongs to the sigma-70 factor family. ECF subfamily.</text>
</comment>
<dbReference type="GO" id="GO:0006352">
    <property type="term" value="P:DNA-templated transcription initiation"/>
    <property type="evidence" value="ECO:0007669"/>
    <property type="project" value="InterPro"/>
</dbReference>
<dbReference type="Pfam" id="PF04542">
    <property type="entry name" value="Sigma70_r2"/>
    <property type="match status" value="1"/>
</dbReference>
<dbReference type="GO" id="GO:0016987">
    <property type="term" value="F:sigma factor activity"/>
    <property type="evidence" value="ECO:0007669"/>
    <property type="project" value="UniProtKB-KW"/>
</dbReference>
<dbReference type="InterPro" id="IPR013325">
    <property type="entry name" value="RNA_pol_sigma_r2"/>
</dbReference>
<evidence type="ECO:0000259" key="5">
    <source>
        <dbReference type="Pfam" id="PF04542"/>
    </source>
</evidence>
<evidence type="ECO:0000259" key="6">
    <source>
        <dbReference type="Pfam" id="PF08281"/>
    </source>
</evidence>
<dbReference type="InterPro" id="IPR039425">
    <property type="entry name" value="RNA_pol_sigma-70-like"/>
</dbReference>
<dbReference type="EMBL" id="FOQO01000001">
    <property type="protein sequence ID" value="SFH73233.1"/>
    <property type="molecule type" value="Genomic_DNA"/>
</dbReference>
<dbReference type="SUPFAM" id="SSF88659">
    <property type="entry name" value="Sigma3 and sigma4 domains of RNA polymerase sigma factors"/>
    <property type="match status" value="1"/>
</dbReference>
<dbReference type="OrthoDB" id="656273at2"/>
<feature type="domain" description="RNA polymerase sigma-70 region 2" evidence="5">
    <location>
        <begin position="21"/>
        <end position="86"/>
    </location>
</feature>
<dbReference type="NCBIfam" id="TIGR02985">
    <property type="entry name" value="Sig70_bacteroi1"/>
    <property type="match status" value="1"/>
</dbReference>
<gene>
    <name evidence="7" type="ORF">SAMN05444682_10113</name>
</gene>
<dbReference type="PANTHER" id="PTHR43133">
    <property type="entry name" value="RNA POLYMERASE ECF-TYPE SIGMA FACTO"/>
    <property type="match status" value="1"/>
</dbReference>
<dbReference type="Proteomes" id="UP000198670">
    <property type="component" value="Unassembled WGS sequence"/>
</dbReference>
<evidence type="ECO:0000313" key="7">
    <source>
        <dbReference type="EMBL" id="SFH73233.1"/>
    </source>
</evidence>
<dbReference type="GO" id="GO:0003677">
    <property type="term" value="F:DNA binding"/>
    <property type="evidence" value="ECO:0007669"/>
    <property type="project" value="InterPro"/>
</dbReference>
<dbReference type="NCBIfam" id="TIGR02937">
    <property type="entry name" value="sigma70-ECF"/>
    <property type="match status" value="1"/>
</dbReference>
<sequence>MDDSQLVLQFKAGNEAAYKALFDRFNKRLLYVAEGIVYDRNLAEDIVQEVFWKLWDRRVHFNEVQSIRAFLYLSVKNACRNHYKHEKVIEKYRARQGEPIEDDVVLSKIIEAEVMESLYHAIEKLPTGCREVVHLRYFEGMSIQEVAEQLNISVNTVKTQKMRALRSLRLQLRTLSVGMALLIELLLMVK</sequence>
<organism evidence="7 8">
    <name type="scientific">Parapedobacter indicus</name>
    <dbReference type="NCBI Taxonomy" id="1477437"/>
    <lineage>
        <taxon>Bacteria</taxon>
        <taxon>Pseudomonadati</taxon>
        <taxon>Bacteroidota</taxon>
        <taxon>Sphingobacteriia</taxon>
        <taxon>Sphingobacteriales</taxon>
        <taxon>Sphingobacteriaceae</taxon>
        <taxon>Parapedobacter</taxon>
    </lineage>
</organism>
<evidence type="ECO:0000313" key="8">
    <source>
        <dbReference type="Proteomes" id="UP000198670"/>
    </source>
</evidence>
<dbReference type="PANTHER" id="PTHR43133:SF46">
    <property type="entry name" value="RNA POLYMERASE SIGMA-70 FACTOR ECF SUBFAMILY"/>
    <property type="match status" value="1"/>
</dbReference>
<evidence type="ECO:0000256" key="4">
    <source>
        <dbReference type="ARBA" id="ARBA00023163"/>
    </source>
</evidence>
<keyword evidence="3" id="KW-0731">Sigma factor</keyword>
<dbReference type="InterPro" id="IPR014327">
    <property type="entry name" value="RNA_pol_sigma70_bacteroid"/>
</dbReference>
<protein>
    <submittedName>
        <fullName evidence="7">RNA polymerase sigma-70 factor, ECF subfamily</fullName>
    </submittedName>
</protein>
<evidence type="ECO:0000256" key="2">
    <source>
        <dbReference type="ARBA" id="ARBA00023015"/>
    </source>
</evidence>
<proteinExistence type="inferred from homology"/>
<name>A0A1I3CFQ4_9SPHI</name>
<reference evidence="7 8" key="1">
    <citation type="submission" date="2016-10" db="EMBL/GenBank/DDBJ databases">
        <authorList>
            <person name="de Groot N.N."/>
        </authorList>
    </citation>
    <scope>NUCLEOTIDE SEQUENCE [LARGE SCALE GENOMIC DNA]</scope>
    <source>
        <strain evidence="7 8">RK1</strain>
    </source>
</reference>
<dbReference type="InterPro" id="IPR013324">
    <property type="entry name" value="RNA_pol_sigma_r3/r4-like"/>
</dbReference>
<dbReference type="InterPro" id="IPR014284">
    <property type="entry name" value="RNA_pol_sigma-70_dom"/>
</dbReference>
<dbReference type="InterPro" id="IPR007627">
    <property type="entry name" value="RNA_pol_sigma70_r2"/>
</dbReference>
<dbReference type="SUPFAM" id="SSF88946">
    <property type="entry name" value="Sigma2 domain of RNA polymerase sigma factors"/>
    <property type="match status" value="1"/>
</dbReference>
<dbReference type="AlphaFoldDB" id="A0A1I3CFQ4"/>
<dbReference type="InterPro" id="IPR036388">
    <property type="entry name" value="WH-like_DNA-bd_sf"/>
</dbReference>
<keyword evidence="2" id="KW-0805">Transcription regulation</keyword>
<dbReference type="InterPro" id="IPR013249">
    <property type="entry name" value="RNA_pol_sigma70_r4_t2"/>
</dbReference>
<evidence type="ECO:0000256" key="3">
    <source>
        <dbReference type="ARBA" id="ARBA00023082"/>
    </source>
</evidence>
<dbReference type="Gene3D" id="1.10.10.10">
    <property type="entry name" value="Winged helix-like DNA-binding domain superfamily/Winged helix DNA-binding domain"/>
    <property type="match status" value="1"/>
</dbReference>
<accession>A0A1I3CFQ4</accession>